<name>A0A1R4INB1_9MICO</name>
<dbReference type="SUPFAM" id="SSF55729">
    <property type="entry name" value="Acyl-CoA N-acyltransferases (Nat)"/>
    <property type="match status" value="1"/>
</dbReference>
<accession>A0A1R4INB1</accession>
<organism evidence="2 3">
    <name type="scientific">Mycetocola reblochoni REB411</name>
    <dbReference type="NCBI Taxonomy" id="1255698"/>
    <lineage>
        <taxon>Bacteria</taxon>
        <taxon>Bacillati</taxon>
        <taxon>Actinomycetota</taxon>
        <taxon>Actinomycetes</taxon>
        <taxon>Micrococcales</taxon>
        <taxon>Microbacteriaceae</taxon>
        <taxon>Mycetocola</taxon>
    </lineage>
</organism>
<evidence type="ECO:0000259" key="1">
    <source>
        <dbReference type="PROSITE" id="PS51186"/>
    </source>
</evidence>
<gene>
    <name evidence="2" type="ORF">FM119_02665</name>
</gene>
<dbReference type="RefSeq" id="WP_087136154.1">
    <property type="nucleotide sequence ID" value="NZ_FUKR01000017.1"/>
</dbReference>
<protein>
    <submittedName>
        <fullName evidence="2">Putative acetyltransferase</fullName>
    </submittedName>
</protein>
<sequence length="213" mass="23070">MLDRPAAVPLIGSAVRLDPLADADAEPLFAAICFPEVFTGGYAGGPGARPDTVDGFRSMMDGYLRRGGENIVFTVRLIGGPDDGAVVGTTSLGHIDPANELLHLGWTAYAPAVWGTVVNAETKRLLIRHVFDAGYGRVHIQADSRNERSRRAIERLGAQFEGVLRRQQRRADGSWRDTAVYSILAAEWPGIELRLDERIAAAVRPVVLGEARA</sequence>
<dbReference type="EMBL" id="FUKR01000017">
    <property type="protein sequence ID" value="SJN21238.1"/>
    <property type="molecule type" value="Genomic_DNA"/>
</dbReference>
<dbReference type="Gene3D" id="3.40.630.30">
    <property type="match status" value="1"/>
</dbReference>
<dbReference type="Proteomes" id="UP000196778">
    <property type="component" value="Unassembled WGS sequence"/>
</dbReference>
<evidence type="ECO:0000313" key="2">
    <source>
        <dbReference type="EMBL" id="SJN21238.1"/>
    </source>
</evidence>
<feature type="domain" description="N-acetyltransferase" evidence="1">
    <location>
        <begin position="15"/>
        <end position="187"/>
    </location>
</feature>
<dbReference type="PROSITE" id="PS51186">
    <property type="entry name" value="GNAT"/>
    <property type="match status" value="1"/>
</dbReference>
<keyword evidence="2" id="KW-0808">Transferase</keyword>
<keyword evidence="3" id="KW-1185">Reference proteome</keyword>
<proteinExistence type="predicted"/>
<dbReference type="InterPro" id="IPR000182">
    <property type="entry name" value="GNAT_dom"/>
</dbReference>
<dbReference type="GO" id="GO:0016747">
    <property type="term" value="F:acyltransferase activity, transferring groups other than amino-acyl groups"/>
    <property type="evidence" value="ECO:0007669"/>
    <property type="project" value="InterPro"/>
</dbReference>
<reference evidence="3" key="1">
    <citation type="submission" date="2017-02" db="EMBL/GenBank/DDBJ databases">
        <authorList>
            <person name="Dridi B."/>
        </authorList>
    </citation>
    <scope>NUCLEOTIDE SEQUENCE [LARGE SCALE GENOMIC DNA]</scope>
    <source>
        <strain evidence="3">EB411</strain>
    </source>
</reference>
<dbReference type="InterPro" id="IPR016181">
    <property type="entry name" value="Acyl_CoA_acyltransferase"/>
</dbReference>
<evidence type="ECO:0000313" key="3">
    <source>
        <dbReference type="Proteomes" id="UP000196778"/>
    </source>
</evidence>
<dbReference type="OrthoDB" id="9795199at2"/>
<dbReference type="Pfam" id="PF13302">
    <property type="entry name" value="Acetyltransf_3"/>
    <property type="match status" value="1"/>
</dbReference>
<dbReference type="PANTHER" id="PTHR43610:SF1">
    <property type="entry name" value="N-ACETYLTRANSFERASE DOMAIN-CONTAINING PROTEIN"/>
    <property type="match status" value="1"/>
</dbReference>
<dbReference type="PANTHER" id="PTHR43610">
    <property type="entry name" value="BLL6696 PROTEIN"/>
    <property type="match status" value="1"/>
</dbReference>
<dbReference type="AlphaFoldDB" id="A0A1R4INB1"/>